<evidence type="ECO:0000256" key="1">
    <source>
        <dbReference type="SAM" id="SignalP"/>
    </source>
</evidence>
<gene>
    <name evidence="2" type="ORF">ACFQZ6_16330</name>
</gene>
<evidence type="ECO:0000313" key="3">
    <source>
        <dbReference type="Proteomes" id="UP001597023"/>
    </source>
</evidence>
<organism evidence="2 3">
    <name type="scientific">Streptomyces flavalbus</name>
    <dbReference type="NCBI Taxonomy" id="2665155"/>
    <lineage>
        <taxon>Bacteria</taxon>
        <taxon>Bacillati</taxon>
        <taxon>Actinomycetota</taxon>
        <taxon>Actinomycetes</taxon>
        <taxon>Kitasatosporales</taxon>
        <taxon>Streptomycetaceae</taxon>
        <taxon>Streptomyces</taxon>
    </lineage>
</organism>
<dbReference type="RefSeq" id="WP_381609409.1">
    <property type="nucleotide sequence ID" value="NZ_JBHTEB010000001.1"/>
</dbReference>
<evidence type="ECO:0000313" key="2">
    <source>
        <dbReference type="EMBL" id="MFD0315766.1"/>
    </source>
</evidence>
<protein>
    <submittedName>
        <fullName evidence="2">Uncharacterized protein</fullName>
    </submittedName>
</protein>
<keyword evidence="3" id="KW-1185">Reference proteome</keyword>
<keyword evidence="1" id="KW-0732">Signal</keyword>
<dbReference type="Proteomes" id="UP001597023">
    <property type="component" value="Unassembled WGS sequence"/>
</dbReference>
<proteinExistence type="predicted"/>
<accession>A0ABW2W9G7</accession>
<dbReference type="EMBL" id="JBHTEB010000001">
    <property type="protein sequence ID" value="MFD0315766.1"/>
    <property type="molecule type" value="Genomic_DNA"/>
</dbReference>
<comment type="caution">
    <text evidence="2">The sequence shown here is derived from an EMBL/GenBank/DDBJ whole genome shotgun (WGS) entry which is preliminary data.</text>
</comment>
<feature type="chain" id="PRO_5047422521" evidence="1">
    <location>
        <begin position="46"/>
        <end position="91"/>
    </location>
</feature>
<reference evidence="3" key="1">
    <citation type="journal article" date="2019" name="Int. J. Syst. Evol. Microbiol.">
        <title>The Global Catalogue of Microorganisms (GCM) 10K type strain sequencing project: providing services to taxonomists for standard genome sequencing and annotation.</title>
        <authorList>
            <consortium name="The Broad Institute Genomics Platform"/>
            <consortium name="The Broad Institute Genome Sequencing Center for Infectious Disease"/>
            <person name="Wu L."/>
            <person name="Ma J."/>
        </authorList>
    </citation>
    <scope>NUCLEOTIDE SEQUENCE [LARGE SCALE GENOMIC DNA]</scope>
    <source>
        <strain evidence="3">CGMCC 4.7400</strain>
    </source>
</reference>
<name>A0ABW2W9G7_9ACTN</name>
<sequence>MRAKLLPHRTRSASAAQVRSAVAVSAAALVSAAAMIAALAPDASAAPSAVSSAAPSAAPSHPLPIAVEPLVTEGIAIEGPLVNNLTLPTLR</sequence>
<feature type="signal peptide" evidence="1">
    <location>
        <begin position="1"/>
        <end position="45"/>
    </location>
</feature>